<evidence type="ECO:0008006" key="3">
    <source>
        <dbReference type="Google" id="ProtNLM"/>
    </source>
</evidence>
<gene>
    <name evidence="1" type="ORF">MCNS_19370</name>
</gene>
<name>A0A7I7YC49_9MYCO</name>
<dbReference type="RefSeq" id="WP_139825077.1">
    <property type="nucleotide sequence ID" value="NZ_AP022613.1"/>
</dbReference>
<sequence length="83" mass="9014">MPVLVACTLILLVAAIMVAIFRSFCLDRIPEMKQMGFGLAVAVLFDATLIRVTLVPAFIENHRELELVDPTPPGPAATELQHG</sequence>
<keyword evidence="2" id="KW-1185">Reference proteome</keyword>
<dbReference type="OrthoDB" id="7051771at2"/>
<dbReference type="EMBL" id="AP022613">
    <property type="protein sequence ID" value="BBZ38874.1"/>
    <property type="molecule type" value="Genomic_DNA"/>
</dbReference>
<organism evidence="1 2">
    <name type="scientific">Mycobacterium conspicuum</name>
    <dbReference type="NCBI Taxonomy" id="44010"/>
    <lineage>
        <taxon>Bacteria</taxon>
        <taxon>Bacillati</taxon>
        <taxon>Actinomycetota</taxon>
        <taxon>Actinomycetes</taxon>
        <taxon>Mycobacteriales</taxon>
        <taxon>Mycobacteriaceae</taxon>
        <taxon>Mycobacterium</taxon>
    </lineage>
</organism>
<proteinExistence type="predicted"/>
<accession>A0A7I7YC49</accession>
<dbReference type="AlphaFoldDB" id="A0A7I7YC49"/>
<dbReference type="Proteomes" id="UP000467385">
    <property type="component" value="Chromosome"/>
</dbReference>
<protein>
    <recommendedName>
        <fullName evidence="3">Membrane transport protein MMPL domain-containing protein</fullName>
    </recommendedName>
</protein>
<reference evidence="1 2" key="1">
    <citation type="journal article" date="2019" name="Emerg. Microbes Infect.">
        <title>Comprehensive subspecies identification of 175 nontuberculous mycobacteria species based on 7547 genomic profiles.</title>
        <authorList>
            <person name="Matsumoto Y."/>
            <person name="Kinjo T."/>
            <person name="Motooka D."/>
            <person name="Nabeya D."/>
            <person name="Jung N."/>
            <person name="Uechi K."/>
            <person name="Horii T."/>
            <person name="Iida T."/>
            <person name="Fujita J."/>
            <person name="Nakamura S."/>
        </authorList>
    </citation>
    <scope>NUCLEOTIDE SEQUENCE [LARGE SCALE GENOMIC DNA]</scope>
    <source>
        <strain evidence="1 2">JCM 14738</strain>
    </source>
</reference>
<evidence type="ECO:0000313" key="2">
    <source>
        <dbReference type="Proteomes" id="UP000467385"/>
    </source>
</evidence>
<evidence type="ECO:0000313" key="1">
    <source>
        <dbReference type="EMBL" id="BBZ38874.1"/>
    </source>
</evidence>